<dbReference type="AlphaFoldDB" id="A0A6L9MWR2"/>
<dbReference type="Proteomes" id="UP000478837">
    <property type="component" value="Unassembled WGS sequence"/>
</dbReference>
<dbReference type="InterPro" id="IPR000160">
    <property type="entry name" value="GGDEF_dom"/>
</dbReference>
<comment type="caution">
    <text evidence="6">The sequence shown here is derived from an EMBL/GenBank/DDBJ whole genome shotgun (WGS) entry which is preliminary data.</text>
</comment>
<feature type="transmembrane region" description="Helical" evidence="2">
    <location>
        <begin position="184"/>
        <end position="204"/>
    </location>
</feature>
<dbReference type="CDD" id="cd01948">
    <property type="entry name" value="EAL"/>
    <property type="match status" value="1"/>
</dbReference>
<dbReference type="SMART" id="SM00267">
    <property type="entry name" value="GGDEF"/>
    <property type="match status" value="1"/>
</dbReference>
<dbReference type="Gene3D" id="6.10.340.10">
    <property type="match status" value="1"/>
</dbReference>
<gene>
    <name evidence="6" type="ORF">GTW09_14175</name>
</gene>
<evidence type="ECO:0000259" key="4">
    <source>
        <dbReference type="PROSITE" id="PS50885"/>
    </source>
</evidence>
<reference evidence="6 7" key="1">
    <citation type="submission" date="2020-01" db="EMBL/GenBank/DDBJ databases">
        <title>Genomes of bacteria type strains.</title>
        <authorList>
            <person name="Chen J."/>
            <person name="Zhu S."/>
            <person name="Yang J."/>
        </authorList>
    </citation>
    <scope>NUCLEOTIDE SEQUENCE [LARGE SCALE GENOMIC DNA]</scope>
    <source>
        <strain evidence="6 7">LMG 22958</strain>
    </source>
</reference>
<dbReference type="SMART" id="SM00052">
    <property type="entry name" value="EAL"/>
    <property type="match status" value="1"/>
</dbReference>
<dbReference type="PANTHER" id="PTHR33121">
    <property type="entry name" value="CYCLIC DI-GMP PHOSPHODIESTERASE PDEF"/>
    <property type="match status" value="1"/>
</dbReference>
<protein>
    <submittedName>
        <fullName evidence="6">EAL domain-containing protein</fullName>
    </submittedName>
</protein>
<evidence type="ECO:0000259" key="5">
    <source>
        <dbReference type="PROSITE" id="PS50887"/>
    </source>
</evidence>
<dbReference type="PROSITE" id="PS50883">
    <property type="entry name" value="EAL"/>
    <property type="match status" value="1"/>
</dbReference>
<dbReference type="PANTHER" id="PTHR33121:SF70">
    <property type="entry name" value="SIGNALING PROTEIN YKOW"/>
    <property type="match status" value="1"/>
</dbReference>
<dbReference type="GO" id="GO:0071111">
    <property type="term" value="F:cyclic-guanylate-specific phosphodiesterase activity"/>
    <property type="evidence" value="ECO:0007669"/>
    <property type="project" value="InterPro"/>
</dbReference>
<dbReference type="FunFam" id="3.30.70.270:FF:000001">
    <property type="entry name" value="Diguanylate cyclase domain protein"/>
    <property type="match status" value="1"/>
</dbReference>
<keyword evidence="2" id="KW-1133">Transmembrane helix</keyword>
<feature type="domain" description="EAL" evidence="3">
    <location>
        <begin position="453"/>
        <end position="706"/>
    </location>
</feature>
<evidence type="ECO:0000256" key="2">
    <source>
        <dbReference type="SAM" id="Phobius"/>
    </source>
</evidence>
<evidence type="ECO:0000259" key="3">
    <source>
        <dbReference type="PROSITE" id="PS50883"/>
    </source>
</evidence>
<dbReference type="Pfam" id="PF00990">
    <property type="entry name" value="GGDEF"/>
    <property type="match status" value="1"/>
</dbReference>
<keyword evidence="7" id="KW-1185">Reference proteome</keyword>
<feature type="transmembrane region" description="Helical" evidence="2">
    <location>
        <begin position="12"/>
        <end position="31"/>
    </location>
</feature>
<accession>A0A6L9MWR2</accession>
<evidence type="ECO:0000313" key="7">
    <source>
        <dbReference type="Proteomes" id="UP000478837"/>
    </source>
</evidence>
<dbReference type="PROSITE" id="PS50887">
    <property type="entry name" value="GGDEF"/>
    <property type="match status" value="1"/>
</dbReference>
<organism evidence="6 7">
    <name type="scientific">Alteromonas hispanica</name>
    <dbReference type="NCBI Taxonomy" id="315421"/>
    <lineage>
        <taxon>Bacteria</taxon>
        <taxon>Pseudomonadati</taxon>
        <taxon>Pseudomonadota</taxon>
        <taxon>Gammaproteobacteria</taxon>
        <taxon>Alteromonadales</taxon>
        <taxon>Alteromonadaceae</taxon>
        <taxon>Alteromonas/Salinimonas group</taxon>
        <taxon>Alteromonas</taxon>
    </lineage>
</organism>
<dbReference type="Gene3D" id="3.20.20.450">
    <property type="entry name" value="EAL domain"/>
    <property type="match status" value="1"/>
</dbReference>
<evidence type="ECO:0000256" key="1">
    <source>
        <dbReference type="ARBA" id="ARBA00001946"/>
    </source>
</evidence>
<dbReference type="EMBL" id="JAAAWP010000009">
    <property type="protein sequence ID" value="NDW22672.1"/>
    <property type="molecule type" value="Genomic_DNA"/>
</dbReference>
<evidence type="ECO:0000313" key="6">
    <source>
        <dbReference type="EMBL" id="NDW22672.1"/>
    </source>
</evidence>
<dbReference type="InterPro" id="IPR043128">
    <property type="entry name" value="Rev_trsase/Diguanyl_cyclase"/>
</dbReference>
<dbReference type="PROSITE" id="PS50885">
    <property type="entry name" value="HAMP"/>
    <property type="match status" value="1"/>
</dbReference>
<feature type="domain" description="GGDEF" evidence="5">
    <location>
        <begin position="311"/>
        <end position="444"/>
    </location>
</feature>
<dbReference type="RefSeq" id="WP_163112419.1">
    <property type="nucleotide sequence ID" value="NZ_JAAAWP010000009.1"/>
</dbReference>
<dbReference type="Pfam" id="PF00563">
    <property type="entry name" value="EAL"/>
    <property type="match status" value="1"/>
</dbReference>
<dbReference type="SMART" id="SM00304">
    <property type="entry name" value="HAMP"/>
    <property type="match status" value="1"/>
</dbReference>
<dbReference type="InterPro" id="IPR003660">
    <property type="entry name" value="HAMP_dom"/>
</dbReference>
<keyword evidence="2" id="KW-0472">Membrane</keyword>
<dbReference type="CDD" id="cd01949">
    <property type="entry name" value="GGDEF"/>
    <property type="match status" value="1"/>
</dbReference>
<dbReference type="InterPro" id="IPR050706">
    <property type="entry name" value="Cyclic-di-GMP_PDE-like"/>
</dbReference>
<dbReference type="SUPFAM" id="SSF141868">
    <property type="entry name" value="EAL domain-like"/>
    <property type="match status" value="1"/>
</dbReference>
<dbReference type="Gene3D" id="3.30.70.270">
    <property type="match status" value="1"/>
</dbReference>
<dbReference type="GO" id="GO:0016020">
    <property type="term" value="C:membrane"/>
    <property type="evidence" value="ECO:0007669"/>
    <property type="project" value="InterPro"/>
</dbReference>
<dbReference type="SUPFAM" id="SSF55073">
    <property type="entry name" value="Nucleotide cyclase"/>
    <property type="match status" value="1"/>
</dbReference>
<dbReference type="InterPro" id="IPR029787">
    <property type="entry name" value="Nucleotide_cyclase"/>
</dbReference>
<name>A0A6L9MWR2_9ALTE</name>
<dbReference type="InterPro" id="IPR001633">
    <property type="entry name" value="EAL_dom"/>
</dbReference>
<comment type="cofactor">
    <cofactor evidence="1">
        <name>Mg(2+)</name>
        <dbReference type="ChEBI" id="CHEBI:18420"/>
    </cofactor>
</comment>
<dbReference type="GO" id="GO:0007165">
    <property type="term" value="P:signal transduction"/>
    <property type="evidence" value="ECO:0007669"/>
    <property type="project" value="InterPro"/>
</dbReference>
<dbReference type="InterPro" id="IPR035919">
    <property type="entry name" value="EAL_sf"/>
</dbReference>
<proteinExistence type="predicted"/>
<dbReference type="NCBIfam" id="TIGR00254">
    <property type="entry name" value="GGDEF"/>
    <property type="match status" value="1"/>
</dbReference>
<sequence length="718" mass="79683">MKSLRSEISFNTIASIAVVSALIIGFSIVVYEKLYVEFVSAEVDAIAENLSIDLLGSMNKPAGSFEQTQTLLRLDEYEYVQSAEIFNTGNELLASYSSQAALTQGPYFSSSPSPQEDNAAIDRTLILDEQYAEKKAVYSLPIGLHKLNSKVVVVKNIGELDFLLGKLILVFNLDAALKESRQRYIAAVTPFVVLLIIISLFITLRIQRRSLAPLEQLISTMDSVVDEKNYGVVVKEFDKKETAALSHAFNNMMSNIQAQARSNQQKTELLQQQQSQMELLANYDSLTGLPNRQLLMKTLASSIKRAKNEKTDVGLMFLDVDGFKSINDSFGHDAGDKFLVYISETMKNLVPPNAVLGRLGGDEFLIIINENVESDYLGSLADKLIEAVSKSHEVNDLRLNASVSIGIASASESNFDKSLLITNADSAMYKAKDAGKACWVKFTPEMFIESQRKVFISSKLSDGLANDNFYLVYQAKIGANGNIAGLEALLRWHDEDLGNISPYEFIPIAEKSDQISLLTKWVINSVCNDLPFILKEFGSDTIVSLNLSARDLNHIGVTDMILNGLKSGDIPAKNIEFEITETAYMENFDIANSFFEALKHFGCKLALDDFGTGYSSLSYLTEFNIDTLKIDRQFVSQIGKSHRSEQITVTIIEMAKALNFTVCAEGVETEEQALFLLGHGCHMLQGYLYSKPCKVSELWTSITLGHTKQHSFDERLMS</sequence>
<keyword evidence="2" id="KW-0812">Transmembrane</keyword>
<feature type="domain" description="HAMP" evidence="4">
    <location>
        <begin position="208"/>
        <end position="261"/>
    </location>
</feature>